<dbReference type="AlphaFoldDB" id="A0A2P6RL84"/>
<protein>
    <submittedName>
        <fullName evidence="1">Putative calponin domain-containing protein</fullName>
    </submittedName>
</protein>
<name>A0A2P6RL84_ROSCH</name>
<evidence type="ECO:0000313" key="1">
    <source>
        <dbReference type="EMBL" id="PRQ47163.1"/>
    </source>
</evidence>
<dbReference type="SUPFAM" id="SSF47576">
    <property type="entry name" value="Calponin-homology domain, CH-domain"/>
    <property type="match status" value="1"/>
</dbReference>
<dbReference type="OrthoDB" id="3176171at2759"/>
<dbReference type="Gramene" id="PRQ47163">
    <property type="protein sequence ID" value="PRQ47163"/>
    <property type="gene ID" value="RchiOBHm_Chr2g0096731"/>
</dbReference>
<organism evidence="1 2">
    <name type="scientific">Rosa chinensis</name>
    <name type="common">China rose</name>
    <dbReference type="NCBI Taxonomy" id="74649"/>
    <lineage>
        <taxon>Eukaryota</taxon>
        <taxon>Viridiplantae</taxon>
        <taxon>Streptophyta</taxon>
        <taxon>Embryophyta</taxon>
        <taxon>Tracheophyta</taxon>
        <taxon>Spermatophyta</taxon>
        <taxon>Magnoliopsida</taxon>
        <taxon>eudicotyledons</taxon>
        <taxon>Gunneridae</taxon>
        <taxon>Pentapetalae</taxon>
        <taxon>rosids</taxon>
        <taxon>fabids</taxon>
        <taxon>Rosales</taxon>
        <taxon>Rosaceae</taxon>
        <taxon>Rosoideae</taxon>
        <taxon>Rosoideae incertae sedis</taxon>
        <taxon>Rosa</taxon>
    </lineage>
</organism>
<evidence type="ECO:0000313" key="2">
    <source>
        <dbReference type="Proteomes" id="UP000238479"/>
    </source>
</evidence>
<accession>A0A2P6RL84</accession>
<proteinExistence type="predicted"/>
<dbReference type="STRING" id="74649.A0A2P6RL84"/>
<sequence>MARKSWRTAGAVEACRRRFSLSLSLNLSGFGAFRVLEKDPNEKREIEDRSRTGLHDFTRASRKAEESASRRLQAVEWLESFVEKEFIPCLRNDLILCNAINKIQPESVPRVVLQFLSPDYWTSPSVSLIINEKKQRKKVQVI</sequence>
<dbReference type="InterPro" id="IPR036872">
    <property type="entry name" value="CH_dom_sf"/>
</dbReference>
<dbReference type="EMBL" id="PDCK01000040">
    <property type="protein sequence ID" value="PRQ47163.1"/>
    <property type="molecule type" value="Genomic_DNA"/>
</dbReference>
<comment type="caution">
    <text evidence="1">The sequence shown here is derived from an EMBL/GenBank/DDBJ whole genome shotgun (WGS) entry which is preliminary data.</text>
</comment>
<dbReference type="Gene3D" id="1.10.418.10">
    <property type="entry name" value="Calponin-like domain"/>
    <property type="match status" value="1"/>
</dbReference>
<gene>
    <name evidence="1" type="ORF">RchiOBHm_Chr2g0096731</name>
</gene>
<reference evidence="1 2" key="1">
    <citation type="journal article" date="2018" name="Nat. Genet.">
        <title>The Rosa genome provides new insights in the design of modern roses.</title>
        <authorList>
            <person name="Bendahmane M."/>
        </authorList>
    </citation>
    <scope>NUCLEOTIDE SEQUENCE [LARGE SCALE GENOMIC DNA]</scope>
    <source>
        <strain evidence="2">cv. Old Blush</strain>
    </source>
</reference>
<dbReference type="Proteomes" id="UP000238479">
    <property type="component" value="Chromosome 2"/>
</dbReference>
<keyword evidence="2" id="KW-1185">Reference proteome</keyword>